<feature type="compositionally biased region" description="Low complexity" evidence="1">
    <location>
        <begin position="15"/>
        <end position="32"/>
    </location>
</feature>
<feature type="region of interest" description="Disordered" evidence="1">
    <location>
        <begin position="420"/>
        <end position="448"/>
    </location>
</feature>
<dbReference type="AlphaFoldDB" id="A0A1E3ITX3"/>
<dbReference type="GeneID" id="30195079"/>
<name>A0A1E3ITX3_9TREE</name>
<dbReference type="EMBL" id="AWGH01000019">
    <property type="protein sequence ID" value="ODN91356.1"/>
    <property type="molecule type" value="Genomic_DNA"/>
</dbReference>
<gene>
    <name evidence="2" type="ORF">L198_05867</name>
</gene>
<sequence>MPSLFHKILHRKSKSTSSSAASPSSPASKSTPNLAQSTSSKNGSSSRLLRRTPSASAGGRGKGEWGAMQGAVVPPTPPKPTFGSVNGRLNGVSATSPQRAQFDTGISADAGRREEEDVVVIDPSRDPRHCQPQSRSRFSPPNSADSNATTSTSLSQDGTVVPGTNGLKRGGTLRSVRKLEEEGRMDDFPSPPTRQNELILPSAGHGQGYEARTSPGLAIPVGSGTWIPSQHSPSSSSLSSPSPEQPLSDGFSRLAIDPRQGSRDAREREAALAAGRAPSAAATSTAGHSAYETAPSSPTGEKASLVGSDTATERGVPVTAYSYAAQEASEDPLAALEEHRRVLSDRLHSEISSNLASYPILTDEGQETFKRAGMDGLVGTPGTVDIQTRWLEPVIQEHIRPQVHTEYTTVIDRHIIHHHTHPKIQPVKDPSPTTQTPKHRIFSPQTNSWHELSPASARLVLGDDVFFNGPQEAREERFSLLPGFGKMLPADEGRWTKDAGGEWVERPKEKVVYEDVPGGEEEGEGGFRWGRGNGKVWEREYPLGAAAEEKGDWTDVLGLRSGKSGKSEGSGGLPRSGSQSVGVAL</sequence>
<dbReference type="PANTHER" id="PTHR38703">
    <property type="entry name" value="CHROMOSOME 8, WHOLE GENOME SHOTGUN SEQUENCE"/>
    <property type="match status" value="1"/>
</dbReference>
<feature type="region of interest" description="Disordered" evidence="1">
    <location>
        <begin position="1"/>
        <end position="311"/>
    </location>
</feature>
<reference evidence="2 3" key="1">
    <citation type="submission" date="2016-06" db="EMBL/GenBank/DDBJ databases">
        <title>Evolution of pathogenesis and genome organization in the Tremellales.</title>
        <authorList>
            <person name="Cuomo C."/>
            <person name="Litvintseva A."/>
            <person name="Heitman J."/>
            <person name="Chen Y."/>
            <person name="Sun S."/>
            <person name="Springer D."/>
            <person name="Dromer F."/>
            <person name="Young S."/>
            <person name="Zeng Q."/>
            <person name="Chapman S."/>
            <person name="Gujja S."/>
            <person name="Saif S."/>
            <person name="Birren B."/>
        </authorList>
    </citation>
    <scope>NUCLEOTIDE SEQUENCE [LARGE SCALE GENOMIC DNA]</scope>
    <source>
        <strain evidence="2 3">CBS 7118</strain>
    </source>
</reference>
<dbReference type="PANTHER" id="PTHR38703:SF1">
    <property type="entry name" value="ALLERGEN"/>
    <property type="match status" value="1"/>
</dbReference>
<keyword evidence="3" id="KW-1185">Reference proteome</keyword>
<feature type="compositionally biased region" description="Basic and acidic residues" evidence="1">
    <location>
        <begin position="177"/>
        <end position="187"/>
    </location>
</feature>
<feature type="compositionally biased region" description="Polar residues" evidence="1">
    <location>
        <begin position="33"/>
        <end position="47"/>
    </location>
</feature>
<protein>
    <submittedName>
        <fullName evidence="2">Uncharacterized protein</fullName>
    </submittedName>
</protein>
<evidence type="ECO:0000313" key="3">
    <source>
        <dbReference type="Proteomes" id="UP000094819"/>
    </source>
</evidence>
<dbReference type="RefSeq" id="XP_019029982.1">
    <property type="nucleotide sequence ID" value="XM_019177943.1"/>
</dbReference>
<proteinExistence type="predicted"/>
<evidence type="ECO:0000313" key="2">
    <source>
        <dbReference type="EMBL" id="ODN91356.1"/>
    </source>
</evidence>
<accession>A0A1E3ITX3</accession>
<feature type="compositionally biased region" description="Low complexity" evidence="1">
    <location>
        <begin position="271"/>
        <end position="290"/>
    </location>
</feature>
<feature type="compositionally biased region" description="Basic and acidic residues" evidence="1">
    <location>
        <begin position="260"/>
        <end position="270"/>
    </location>
</feature>
<feature type="compositionally biased region" description="Polar residues" evidence="1">
    <location>
        <begin position="92"/>
        <end position="101"/>
    </location>
</feature>
<feature type="region of interest" description="Disordered" evidence="1">
    <location>
        <begin position="552"/>
        <end position="585"/>
    </location>
</feature>
<evidence type="ECO:0000256" key="1">
    <source>
        <dbReference type="SAM" id="MobiDB-lite"/>
    </source>
</evidence>
<feature type="compositionally biased region" description="Low complexity" evidence="1">
    <location>
        <begin position="142"/>
        <end position="155"/>
    </location>
</feature>
<comment type="caution">
    <text evidence="2">The sequence shown here is derived from an EMBL/GenBank/DDBJ whole genome shotgun (WGS) entry which is preliminary data.</text>
</comment>
<feature type="compositionally biased region" description="Polar residues" evidence="1">
    <location>
        <begin position="576"/>
        <end position="585"/>
    </location>
</feature>
<organism evidence="2 3">
    <name type="scientific">Cryptococcus wingfieldii CBS 7118</name>
    <dbReference type="NCBI Taxonomy" id="1295528"/>
    <lineage>
        <taxon>Eukaryota</taxon>
        <taxon>Fungi</taxon>
        <taxon>Dikarya</taxon>
        <taxon>Basidiomycota</taxon>
        <taxon>Agaricomycotina</taxon>
        <taxon>Tremellomycetes</taxon>
        <taxon>Tremellales</taxon>
        <taxon>Cryptococcaceae</taxon>
        <taxon>Cryptococcus</taxon>
    </lineage>
</organism>
<feature type="compositionally biased region" description="Polar residues" evidence="1">
    <location>
        <begin position="131"/>
        <end position="141"/>
    </location>
</feature>
<dbReference type="OrthoDB" id="5106716at2759"/>
<dbReference type="Proteomes" id="UP000094819">
    <property type="component" value="Unassembled WGS sequence"/>
</dbReference>
<feature type="compositionally biased region" description="Low complexity" evidence="1">
    <location>
        <begin position="228"/>
        <end position="248"/>
    </location>
</feature>